<evidence type="ECO:0000313" key="7">
    <source>
        <dbReference type="Proteomes" id="UP000039046"/>
    </source>
</evidence>
<dbReference type="PANTHER" id="PTHR19303:SF62">
    <property type="entry name" value="HTH CENPB-TYPE DOMAIN-CONTAINING PROTEIN-RELATED"/>
    <property type="match status" value="1"/>
</dbReference>
<evidence type="ECO:0000256" key="2">
    <source>
        <dbReference type="ARBA" id="ARBA00023125"/>
    </source>
</evidence>
<dbReference type="PROSITE" id="PS51253">
    <property type="entry name" value="HTH_CENPB"/>
    <property type="match status" value="1"/>
</dbReference>
<dbReference type="STRING" id="1531966.A0A0A1TJI2"/>
<dbReference type="OrthoDB" id="5014592at2759"/>
<dbReference type="Proteomes" id="UP000039046">
    <property type="component" value="Unassembled WGS sequence"/>
</dbReference>
<dbReference type="AlphaFoldDB" id="A0A0A1TJI2"/>
<evidence type="ECO:0000313" key="6">
    <source>
        <dbReference type="EMBL" id="CEJ95254.1"/>
    </source>
</evidence>
<keyword evidence="3" id="KW-0539">Nucleus</keyword>
<dbReference type="InterPro" id="IPR004875">
    <property type="entry name" value="DDE_SF_endonuclease_dom"/>
</dbReference>
<gene>
    <name evidence="6" type="ORF">VHEMI10745</name>
</gene>
<evidence type="ECO:0000256" key="4">
    <source>
        <dbReference type="SAM" id="MobiDB-lite"/>
    </source>
</evidence>
<reference evidence="6 7" key="1">
    <citation type="journal article" date="2015" name="Genome Announc.">
        <title>Draft Genome Sequence and Gene Annotation of the Entomopathogenic Fungus Verticillium hemipterigenum.</title>
        <authorList>
            <person name="Horn F."/>
            <person name="Habel A."/>
            <person name="Scharf D.H."/>
            <person name="Dworschak J."/>
            <person name="Brakhage A.A."/>
            <person name="Guthke R."/>
            <person name="Hertweck C."/>
            <person name="Linde J."/>
        </authorList>
    </citation>
    <scope>NUCLEOTIDE SEQUENCE [LARGE SCALE GENOMIC DNA]</scope>
</reference>
<dbReference type="Pfam" id="PF03184">
    <property type="entry name" value="DDE_1"/>
    <property type="match status" value="1"/>
</dbReference>
<dbReference type="PANTHER" id="PTHR19303">
    <property type="entry name" value="TRANSPOSON"/>
    <property type="match status" value="1"/>
</dbReference>
<dbReference type="HOGENOM" id="CLU_013929_4_1_1"/>
<dbReference type="Pfam" id="PF05225">
    <property type="entry name" value="HTH_psq"/>
    <property type="match status" value="1"/>
</dbReference>
<dbReference type="InterPro" id="IPR006600">
    <property type="entry name" value="HTH_CenpB_DNA-bd_dom"/>
</dbReference>
<dbReference type="InterPro" id="IPR009057">
    <property type="entry name" value="Homeodomain-like_sf"/>
</dbReference>
<protein>
    <recommendedName>
        <fullName evidence="5">HTH CENPB-type domain-containing protein</fullName>
    </recommendedName>
</protein>
<feature type="compositionally biased region" description="Polar residues" evidence="4">
    <location>
        <begin position="461"/>
        <end position="476"/>
    </location>
</feature>
<comment type="subcellular location">
    <subcellularLocation>
        <location evidence="1">Nucleus</location>
    </subcellularLocation>
</comment>
<keyword evidence="7" id="KW-1185">Reference proteome</keyword>
<feature type="region of interest" description="Disordered" evidence="4">
    <location>
        <begin position="367"/>
        <end position="395"/>
    </location>
</feature>
<evidence type="ECO:0000259" key="5">
    <source>
        <dbReference type="PROSITE" id="PS51253"/>
    </source>
</evidence>
<feature type="region of interest" description="Disordered" evidence="4">
    <location>
        <begin position="453"/>
        <end position="476"/>
    </location>
</feature>
<keyword evidence="2" id="KW-0238">DNA-binding</keyword>
<dbReference type="InterPro" id="IPR007889">
    <property type="entry name" value="HTH_Psq"/>
</dbReference>
<organism evidence="6 7">
    <name type="scientific">[Torrubiella] hemipterigena</name>
    <dbReference type="NCBI Taxonomy" id="1531966"/>
    <lineage>
        <taxon>Eukaryota</taxon>
        <taxon>Fungi</taxon>
        <taxon>Dikarya</taxon>
        <taxon>Ascomycota</taxon>
        <taxon>Pezizomycotina</taxon>
        <taxon>Sordariomycetes</taxon>
        <taxon>Hypocreomycetidae</taxon>
        <taxon>Hypocreales</taxon>
        <taxon>Clavicipitaceae</taxon>
        <taxon>Clavicipitaceae incertae sedis</taxon>
        <taxon>'Torrubiella' clade</taxon>
    </lineage>
</organism>
<evidence type="ECO:0000256" key="3">
    <source>
        <dbReference type="ARBA" id="ARBA00023242"/>
    </source>
</evidence>
<dbReference type="Pfam" id="PF03221">
    <property type="entry name" value="HTH_Tnp_Tc5"/>
    <property type="match status" value="1"/>
</dbReference>
<proteinExistence type="predicted"/>
<dbReference type="SUPFAM" id="SSF46689">
    <property type="entry name" value="Homeodomain-like"/>
    <property type="match status" value="1"/>
</dbReference>
<evidence type="ECO:0000256" key="1">
    <source>
        <dbReference type="ARBA" id="ARBA00004123"/>
    </source>
</evidence>
<dbReference type="GO" id="GO:0005634">
    <property type="term" value="C:nucleus"/>
    <property type="evidence" value="ECO:0007669"/>
    <property type="project" value="UniProtKB-SubCell"/>
</dbReference>
<dbReference type="GO" id="GO:0003677">
    <property type="term" value="F:DNA binding"/>
    <property type="evidence" value="ECO:0007669"/>
    <property type="project" value="UniProtKB-KW"/>
</dbReference>
<dbReference type="Gene3D" id="1.10.10.60">
    <property type="entry name" value="Homeodomain-like"/>
    <property type="match status" value="1"/>
</dbReference>
<sequence>MGKTSNEADVISALQAIERDPKLSNREAARIYNIAETTLRRRRNKIPCRADTTSKSRKLTNDEENTIIQYILNLDARAQPPRLRDVEAMANRLLELRHDIPVGRNWVASFIRRHPEVVTRLSRQIDYKRVRCEDPDKYRAWFELVKNTIAKYGIYEADIYNFDETGFAMGVISPEMVVTSSERSQKGRKAQLGNKQWATLIEYISAGGYMIPPFVIVAGKTHLSSWYENSPLPSNWAIGVTENGWNTNERCLDWLYYFQKHESHQSTDFQLYCQQNDIITLCIPSHTLYKLQPLDVACYGPLKQAYNNVISDLMRAYVTYITKEEFFLALYAAHKATMTESNILGGFRGTRLALFNPEYVISQLDTKFSTSSPPRSSDRLELPWLPKTPSNPNEALSQTEYIKKRIRNHRSSSPSDLIENLNQMSKCTTSAIQKMVLMQHRIDELEEANNRLSRQKRVTKRQLQSGGTLTVDSGKI</sequence>
<name>A0A0A1TJI2_9HYPO</name>
<dbReference type="EMBL" id="CDHN01000010">
    <property type="protein sequence ID" value="CEJ95254.1"/>
    <property type="molecule type" value="Genomic_DNA"/>
</dbReference>
<feature type="domain" description="HTH CENPB-type" evidence="5">
    <location>
        <begin position="51"/>
        <end position="120"/>
    </location>
</feature>
<accession>A0A0A1TJI2</accession>
<dbReference type="InterPro" id="IPR050863">
    <property type="entry name" value="CenT-Element_Derived"/>
</dbReference>